<evidence type="ECO:0000256" key="3">
    <source>
        <dbReference type="SAM" id="SignalP"/>
    </source>
</evidence>
<keyword evidence="1" id="KW-0433">Leucine-rich repeat</keyword>
<evidence type="ECO:0008006" key="6">
    <source>
        <dbReference type="Google" id="ProtNLM"/>
    </source>
</evidence>
<dbReference type="Pfam" id="PF00560">
    <property type="entry name" value="LRR_1"/>
    <property type="match status" value="2"/>
</dbReference>
<dbReference type="Gene3D" id="3.80.10.10">
    <property type="entry name" value="Ribonuclease Inhibitor"/>
    <property type="match status" value="1"/>
</dbReference>
<dbReference type="FunFam" id="3.80.10.10:FF:000383">
    <property type="entry name" value="Leucine-rich repeat receptor protein kinase EMS1"/>
    <property type="match status" value="1"/>
</dbReference>
<protein>
    <recommendedName>
        <fullName evidence="6">Piriformospora indica-insensitive protein 2</fullName>
    </recommendedName>
</protein>
<evidence type="ECO:0000256" key="1">
    <source>
        <dbReference type="ARBA" id="ARBA00022614"/>
    </source>
</evidence>
<dbReference type="Pfam" id="PF13855">
    <property type="entry name" value="LRR_8"/>
    <property type="match status" value="1"/>
</dbReference>
<feature type="signal peptide" evidence="3">
    <location>
        <begin position="1"/>
        <end position="23"/>
    </location>
</feature>
<dbReference type="PANTHER" id="PTHR48004">
    <property type="entry name" value="OS01G0149700 PROTEIN"/>
    <property type="match status" value="1"/>
</dbReference>
<gene>
    <name evidence="4" type="ORF">K2173_018383</name>
</gene>
<dbReference type="EMBL" id="JAIWQS010000008">
    <property type="protein sequence ID" value="KAJ8899409.1"/>
    <property type="molecule type" value="Genomic_DNA"/>
</dbReference>
<name>A0AAV8UBK3_9ROSI</name>
<keyword evidence="3" id="KW-0732">Signal</keyword>
<dbReference type="InterPro" id="IPR001611">
    <property type="entry name" value="Leu-rich_rpt"/>
</dbReference>
<proteinExistence type="predicted"/>
<accession>A0AAV8UBK3</accession>
<organism evidence="4 5">
    <name type="scientific">Erythroxylum novogranatense</name>
    <dbReference type="NCBI Taxonomy" id="1862640"/>
    <lineage>
        <taxon>Eukaryota</taxon>
        <taxon>Viridiplantae</taxon>
        <taxon>Streptophyta</taxon>
        <taxon>Embryophyta</taxon>
        <taxon>Tracheophyta</taxon>
        <taxon>Spermatophyta</taxon>
        <taxon>Magnoliopsida</taxon>
        <taxon>eudicotyledons</taxon>
        <taxon>Gunneridae</taxon>
        <taxon>Pentapetalae</taxon>
        <taxon>rosids</taxon>
        <taxon>fabids</taxon>
        <taxon>Malpighiales</taxon>
        <taxon>Erythroxylaceae</taxon>
        <taxon>Erythroxylum</taxon>
    </lineage>
</organism>
<sequence>MPNFFSLPTLFLFLTLLFVSTQQQQPLLDSAEQNAVFEVLNSINSAVSWRSLFPDDLCLSAPHGVVCEYFTEHTPSSATNVSFAAPLQTVHIVELSFGYVSDYTPNPPCSPNSTLSPLLFTSFKYLRKLFFYKCFTGEPVLLPNITSFVVVNNLEELVFIENPALVGSLDVIFATFINLRRLVLTGNGVYGNISDGVGDLINVEEITLSRNQLSGGVSFDRLAKLKKLKVLDLSQNHFHGIVPESLGDLSQLLKLDLSSNFFSGNIPETLVNLQSLEFLDLSFNRFGKFGVPKFLGEMRRLKEVYLSGNLLGGRIPEIWEKLGSVSSIGFSNIGLVGNIPASMGLYLTSLSYLGLDDNKLEGNLPEEFGLLEFANEINLENNNLSGRVPFSVNFSTMVGQKLKLKGNSGLCIDKVFDLGYGKNRDSFGELEVCNKSDVLSPVLHKDIRPVSLSNSLVLGISSSTIWCCFCIFLHNLM</sequence>
<dbReference type="AlphaFoldDB" id="A0AAV8UBK3"/>
<dbReference type="InterPro" id="IPR052941">
    <property type="entry name" value="StomDev_PlantInt_Reg"/>
</dbReference>
<reference evidence="4 5" key="1">
    <citation type="submission" date="2021-09" db="EMBL/GenBank/DDBJ databases">
        <title>Genomic insights and catalytic innovation underlie evolution of tropane alkaloids biosynthesis.</title>
        <authorList>
            <person name="Wang Y.-J."/>
            <person name="Tian T."/>
            <person name="Huang J.-P."/>
            <person name="Huang S.-X."/>
        </authorList>
    </citation>
    <scope>NUCLEOTIDE SEQUENCE [LARGE SCALE GENOMIC DNA]</scope>
    <source>
        <strain evidence="4">KIB-2018</strain>
        <tissue evidence="4">Leaf</tissue>
    </source>
</reference>
<evidence type="ECO:0000313" key="4">
    <source>
        <dbReference type="EMBL" id="KAJ8899409.1"/>
    </source>
</evidence>
<dbReference type="SUPFAM" id="SSF52058">
    <property type="entry name" value="L domain-like"/>
    <property type="match status" value="1"/>
</dbReference>
<evidence type="ECO:0000256" key="2">
    <source>
        <dbReference type="ARBA" id="ARBA00022737"/>
    </source>
</evidence>
<evidence type="ECO:0000313" key="5">
    <source>
        <dbReference type="Proteomes" id="UP001159364"/>
    </source>
</evidence>
<dbReference type="PANTHER" id="PTHR48004:SF59">
    <property type="entry name" value="LEUCINE-RICH REPEAT-CONTAINING N-TERMINAL PLANT-TYPE DOMAIN-CONTAINING PROTEIN"/>
    <property type="match status" value="1"/>
</dbReference>
<keyword evidence="5" id="KW-1185">Reference proteome</keyword>
<dbReference type="Proteomes" id="UP001159364">
    <property type="component" value="Linkage Group LG08"/>
</dbReference>
<dbReference type="InterPro" id="IPR003591">
    <property type="entry name" value="Leu-rich_rpt_typical-subtyp"/>
</dbReference>
<feature type="chain" id="PRO_5043922512" description="Piriformospora indica-insensitive protein 2" evidence="3">
    <location>
        <begin position="24"/>
        <end position="477"/>
    </location>
</feature>
<dbReference type="InterPro" id="IPR032675">
    <property type="entry name" value="LRR_dom_sf"/>
</dbReference>
<dbReference type="SMART" id="SM00369">
    <property type="entry name" value="LRR_TYP"/>
    <property type="match status" value="3"/>
</dbReference>
<keyword evidence="2" id="KW-0677">Repeat</keyword>
<comment type="caution">
    <text evidence="4">The sequence shown here is derived from an EMBL/GenBank/DDBJ whole genome shotgun (WGS) entry which is preliminary data.</text>
</comment>